<dbReference type="InterPro" id="IPR005821">
    <property type="entry name" value="Ion_trans_dom"/>
</dbReference>
<feature type="domain" description="Cyclic nucleotide-binding" evidence="11">
    <location>
        <begin position="425"/>
        <end position="493"/>
    </location>
</feature>
<dbReference type="Gene3D" id="2.60.120.10">
    <property type="entry name" value="Jelly Rolls"/>
    <property type="match status" value="1"/>
</dbReference>
<dbReference type="InterPro" id="IPR014710">
    <property type="entry name" value="RmlC-like_jellyroll"/>
</dbReference>
<dbReference type="PANTHER" id="PTHR45651:SF5">
    <property type="entry name" value="CYCLIC NUCLEOTIDE-GATED ION CHANNEL 1"/>
    <property type="match status" value="1"/>
</dbReference>
<feature type="transmembrane region" description="Helical" evidence="10">
    <location>
        <begin position="191"/>
        <end position="212"/>
    </location>
</feature>
<evidence type="ECO:0000259" key="11">
    <source>
        <dbReference type="PROSITE" id="PS50042"/>
    </source>
</evidence>
<feature type="transmembrane region" description="Helical" evidence="10">
    <location>
        <begin position="33"/>
        <end position="51"/>
    </location>
</feature>
<dbReference type="InterPro" id="IPR000595">
    <property type="entry name" value="cNMP-bd_dom"/>
</dbReference>
<dbReference type="PANTHER" id="PTHR45651">
    <property type="entry name" value="CYCLIC NUCLEOTIDE-GATED ION CHANNEL 15-RELATED-RELATED"/>
    <property type="match status" value="1"/>
</dbReference>
<dbReference type="GO" id="GO:0016020">
    <property type="term" value="C:membrane"/>
    <property type="evidence" value="ECO:0007669"/>
    <property type="project" value="UniProtKB-SubCell"/>
</dbReference>
<dbReference type="EMBL" id="JBDFQZ010000003">
    <property type="protein sequence ID" value="KAK9743153.1"/>
    <property type="molecule type" value="Genomic_DNA"/>
</dbReference>
<feature type="transmembrane region" description="Helical" evidence="10">
    <location>
        <begin position="121"/>
        <end position="141"/>
    </location>
</feature>
<gene>
    <name evidence="12" type="ORF">RND81_03G220500</name>
</gene>
<dbReference type="SUPFAM" id="SSF81324">
    <property type="entry name" value="Voltage-gated potassium channels"/>
    <property type="match status" value="1"/>
</dbReference>
<reference evidence="12" key="1">
    <citation type="submission" date="2024-03" db="EMBL/GenBank/DDBJ databases">
        <title>WGS assembly of Saponaria officinalis var. Norfolk2.</title>
        <authorList>
            <person name="Jenkins J."/>
            <person name="Shu S."/>
            <person name="Grimwood J."/>
            <person name="Barry K."/>
            <person name="Goodstein D."/>
            <person name="Schmutz J."/>
            <person name="Leebens-Mack J."/>
            <person name="Osbourn A."/>
        </authorList>
    </citation>
    <scope>NUCLEOTIDE SEQUENCE [LARGE SCALE GENOMIC DNA]</scope>
    <source>
        <strain evidence="12">JIC</strain>
    </source>
</reference>
<keyword evidence="4 10" id="KW-0812">Transmembrane</keyword>
<evidence type="ECO:0000256" key="10">
    <source>
        <dbReference type="SAM" id="Phobius"/>
    </source>
</evidence>
<keyword evidence="5 10" id="KW-1133">Transmembrane helix</keyword>
<evidence type="ECO:0000256" key="8">
    <source>
        <dbReference type="ARBA" id="ARBA00023286"/>
    </source>
</evidence>
<name>A0AAW1M9A6_SAPOF</name>
<feature type="transmembrane region" description="Helical" evidence="10">
    <location>
        <begin position="319"/>
        <end position="339"/>
    </location>
</feature>
<keyword evidence="6" id="KW-0406">Ion transport</keyword>
<comment type="caution">
    <text evidence="12">The sequence shown here is derived from an EMBL/GenBank/DDBJ whole genome shotgun (WGS) entry which is preliminary data.</text>
</comment>
<evidence type="ECO:0000256" key="6">
    <source>
        <dbReference type="ARBA" id="ARBA00023065"/>
    </source>
</evidence>
<keyword evidence="8" id="KW-1071">Ligand-gated ion channel</keyword>
<comment type="subcellular location">
    <subcellularLocation>
        <location evidence="1">Membrane</location>
        <topology evidence="1">Multi-pass membrane protein</topology>
    </subcellularLocation>
</comment>
<dbReference type="InterPro" id="IPR018490">
    <property type="entry name" value="cNMP-bd_dom_sf"/>
</dbReference>
<keyword evidence="13" id="KW-1185">Reference proteome</keyword>
<sequence length="644" mass="74021">MLEMEKTVHPLKAICDRKVLDPHGHFLQKWNKIVLVLCAFTIAWDALFFYIPVVDGKNNCLQTDYSLEFVASAVRTLADLFYVGHIILQFHTGYVSPDSRGFGRGNVVDNLDDIAKRYMRLYFIVDVLAVLPFPQMAVLIPRLGVHRSTSKDLLTLVIFTQYIPRLFRVYPLYKEVMRTSGVVTGRAWAGAVLNLLLYLFASHMIGAAWYLFSIDRLSNCWHESCIGRGCLHLHASIYCTQSRVNDYTFNKTYCSFVDPDQVKSLMVYDFGMFNEALQSEVVQSRTFSKKISLCFWWGLRSLSSFGQNFKTSNCVGENLFSAFICLAGLILFSFLFGNIQKYVDSATAKAEEMRLRRYNTEKWMSHRSLPDDLRKKIRRYEEYKWQETRGVDEETVISKLPKDLGTDIKLHLWRLCFNEILKVPWFENLNTEILDELCEWLKPILYMEESLILRRGGPVKEVVFILRGSLNTSTYDPSCGFITVELNAGGYFGIELLNWTADPNNNESPDFPKSDWTVKSKTVVEALMLKRDDLKLVMKQLRILHGPKFQYIFAFYSEQCKTWGACRIQAEWRRHKKQKAVRPVTETPQDVAVVVEGTSSLADQPRNYTSRFAATVLQNLRLNSPRHSGISQTAVTSQLASDGA</sequence>
<evidence type="ECO:0000313" key="12">
    <source>
        <dbReference type="EMBL" id="KAK9743153.1"/>
    </source>
</evidence>
<dbReference type="SUPFAM" id="SSF51206">
    <property type="entry name" value="cAMP-binding domain-like"/>
    <property type="match status" value="1"/>
</dbReference>
<keyword evidence="9" id="KW-0407">Ion channel</keyword>
<organism evidence="12 13">
    <name type="scientific">Saponaria officinalis</name>
    <name type="common">Common soapwort</name>
    <name type="synonym">Lychnis saponaria</name>
    <dbReference type="NCBI Taxonomy" id="3572"/>
    <lineage>
        <taxon>Eukaryota</taxon>
        <taxon>Viridiplantae</taxon>
        <taxon>Streptophyta</taxon>
        <taxon>Embryophyta</taxon>
        <taxon>Tracheophyta</taxon>
        <taxon>Spermatophyta</taxon>
        <taxon>Magnoliopsida</taxon>
        <taxon>eudicotyledons</taxon>
        <taxon>Gunneridae</taxon>
        <taxon>Pentapetalae</taxon>
        <taxon>Caryophyllales</taxon>
        <taxon>Caryophyllaceae</taxon>
        <taxon>Caryophylleae</taxon>
        <taxon>Saponaria</taxon>
    </lineage>
</organism>
<evidence type="ECO:0000256" key="7">
    <source>
        <dbReference type="ARBA" id="ARBA00023136"/>
    </source>
</evidence>
<evidence type="ECO:0000256" key="1">
    <source>
        <dbReference type="ARBA" id="ARBA00004141"/>
    </source>
</evidence>
<keyword evidence="7 10" id="KW-0472">Membrane</keyword>
<dbReference type="PROSITE" id="PS50042">
    <property type="entry name" value="CNMP_BINDING_3"/>
    <property type="match status" value="1"/>
</dbReference>
<dbReference type="Gene3D" id="1.10.287.630">
    <property type="entry name" value="Helix hairpin bin"/>
    <property type="match status" value="1"/>
</dbReference>
<dbReference type="Gene3D" id="1.10.287.70">
    <property type="match status" value="1"/>
</dbReference>
<proteinExistence type="inferred from homology"/>
<evidence type="ECO:0000313" key="13">
    <source>
        <dbReference type="Proteomes" id="UP001443914"/>
    </source>
</evidence>
<keyword evidence="3" id="KW-0813">Transport</keyword>
<dbReference type="AlphaFoldDB" id="A0AAW1M9A6"/>
<evidence type="ECO:0000256" key="2">
    <source>
        <dbReference type="ARBA" id="ARBA00010486"/>
    </source>
</evidence>
<dbReference type="GO" id="GO:0005216">
    <property type="term" value="F:monoatomic ion channel activity"/>
    <property type="evidence" value="ECO:0007669"/>
    <property type="project" value="InterPro"/>
</dbReference>
<dbReference type="Pfam" id="PF00520">
    <property type="entry name" value="Ion_trans"/>
    <property type="match status" value="1"/>
</dbReference>
<evidence type="ECO:0000256" key="4">
    <source>
        <dbReference type="ARBA" id="ARBA00022692"/>
    </source>
</evidence>
<evidence type="ECO:0000256" key="3">
    <source>
        <dbReference type="ARBA" id="ARBA00022448"/>
    </source>
</evidence>
<evidence type="ECO:0000256" key="5">
    <source>
        <dbReference type="ARBA" id="ARBA00022989"/>
    </source>
</evidence>
<comment type="similarity">
    <text evidence="2">Belongs to the cyclic nucleotide-gated cation channel (TC 1.A.1.5) family.</text>
</comment>
<dbReference type="CDD" id="cd00038">
    <property type="entry name" value="CAP_ED"/>
    <property type="match status" value="1"/>
</dbReference>
<dbReference type="Proteomes" id="UP001443914">
    <property type="component" value="Unassembled WGS sequence"/>
</dbReference>
<accession>A0AAW1M9A6</accession>
<protein>
    <recommendedName>
        <fullName evidence="11">Cyclic nucleotide-binding domain-containing protein</fullName>
    </recommendedName>
</protein>
<evidence type="ECO:0000256" key="9">
    <source>
        <dbReference type="ARBA" id="ARBA00023303"/>
    </source>
</evidence>